<evidence type="ECO:0000313" key="2">
    <source>
        <dbReference type="EMBL" id="KAJ5719726.1"/>
    </source>
</evidence>
<name>A0AAD6MUT7_9EURO</name>
<feature type="domain" description="DUF7770" evidence="1">
    <location>
        <begin position="19"/>
        <end position="141"/>
    </location>
</feature>
<accession>A0AAD6MUT7</accession>
<dbReference type="AlphaFoldDB" id="A0AAD6MUT7"/>
<protein>
    <recommendedName>
        <fullName evidence="1">DUF7770 domain-containing protein</fullName>
    </recommendedName>
</protein>
<dbReference type="EMBL" id="JAQJAN010000010">
    <property type="protein sequence ID" value="KAJ5719726.1"/>
    <property type="molecule type" value="Genomic_DNA"/>
</dbReference>
<evidence type="ECO:0000313" key="3">
    <source>
        <dbReference type="Proteomes" id="UP001215712"/>
    </source>
</evidence>
<organism evidence="2 3">
    <name type="scientific">Penicillium malachiteum</name>
    <dbReference type="NCBI Taxonomy" id="1324776"/>
    <lineage>
        <taxon>Eukaryota</taxon>
        <taxon>Fungi</taxon>
        <taxon>Dikarya</taxon>
        <taxon>Ascomycota</taxon>
        <taxon>Pezizomycotina</taxon>
        <taxon>Eurotiomycetes</taxon>
        <taxon>Eurotiomycetidae</taxon>
        <taxon>Eurotiales</taxon>
        <taxon>Aspergillaceae</taxon>
        <taxon>Penicillium</taxon>
    </lineage>
</organism>
<sequence length="144" mass="16080">MGRFDPVVAQADFRQISHVRVVVHTMGASGPTTSDNHWSIFLLIEGVDQSVRVNMSADLDYDDPTGELSWDNHNYQTSRSALKVWDFPVWSGVQVAYIAALIVTLGRDRYEMSGGGSGCRFWVWTIIRDITAQSYIAANSPQIL</sequence>
<dbReference type="Pfam" id="PF24968">
    <property type="entry name" value="DUF7770"/>
    <property type="match status" value="1"/>
</dbReference>
<comment type="caution">
    <text evidence="2">The sequence shown here is derived from an EMBL/GenBank/DDBJ whole genome shotgun (WGS) entry which is preliminary data.</text>
</comment>
<proteinExistence type="predicted"/>
<keyword evidence="3" id="KW-1185">Reference proteome</keyword>
<reference evidence="2" key="2">
    <citation type="submission" date="2023-01" db="EMBL/GenBank/DDBJ databases">
        <authorList>
            <person name="Petersen C."/>
        </authorList>
    </citation>
    <scope>NUCLEOTIDE SEQUENCE</scope>
    <source>
        <strain evidence="2">IBT 17514</strain>
    </source>
</reference>
<reference evidence="2" key="1">
    <citation type="journal article" date="2023" name="IMA Fungus">
        <title>Comparative genomic study of the Penicillium genus elucidates a diverse pangenome and 15 lateral gene transfer events.</title>
        <authorList>
            <person name="Petersen C."/>
            <person name="Sorensen T."/>
            <person name="Nielsen M.R."/>
            <person name="Sondergaard T.E."/>
            <person name="Sorensen J.L."/>
            <person name="Fitzpatrick D.A."/>
            <person name="Frisvad J.C."/>
            <person name="Nielsen K.L."/>
        </authorList>
    </citation>
    <scope>NUCLEOTIDE SEQUENCE</scope>
    <source>
        <strain evidence="2">IBT 17514</strain>
    </source>
</reference>
<dbReference type="Proteomes" id="UP001215712">
    <property type="component" value="Unassembled WGS sequence"/>
</dbReference>
<gene>
    <name evidence="2" type="ORF">N7493_007304</name>
</gene>
<dbReference type="InterPro" id="IPR056672">
    <property type="entry name" value="DUF7770"/>
</dbReference>
<evidence type="ECO:0000259" key="1">
    <source>
        <dbReference type="Pfam" id="PF24968"/>
    </source>
</evidence>